<dbReference type="EMBL" id="CP032229">
    <property type="protein sequence ID" value="QBJ89695.1"/>
    <property type="molecule type" value="Genomic_DNA"/>
</dbReference>
<gene>
    <name evidence="1" type="ORF">D0Z67_04830</name>
</gene>
<name>A0A4P6TQR5_STRSO</name>
<dbReference type="OrthoDB" id="3629987at2"/>
<keyword evidence="2" id="KW-1185">Reference proteome</keyword>
<dbReference type="GeneID" id="300098252"/>
<dbReference type="Pfam" id="PF22880">
    <property type="entry name" value="DUF7019"/>
    <property type="match status" value="1"/>
</dbReference>
<protein>
    <submittedName>
        <fullName evidence="1">Uncharacterized protein</fullName>
    </submittedName>
</protein>
<dbReference type="Proteomes" id="UP000292547">
    <property type="component" value="Chromosome"/>
</dbReference>
<proteinExistence type="predicted"/>
<dbReference type="STRING" id="73044.GCA_000725795_01273"/>
<evidence type="ECO:0000313" key="2">
    <source>
        <dbReference type="Proteomes" id="UP000292547"/>
    </source>
</evidence>
<dbReference type="NCBIfam" id="NF040893">
    <property type="entry name" value="SAVMC3_10250"/>
    <property type="match status" value="1"/>
</dbReference>
<organism evidence="1 2">
    <name type="scientific">Streptomyces seoulensis</name>
    <dbReference type="NCBI Taxonomy" id="73044"/>
    <lineage>
        <taxon>Bacteria</taxon>
        <taxon>Bacillati</taxon>
        <taxon>Actinomycetota</taxon>
        <taxon>Actinomycetes</taxon>
        <taxon>Kitasatosporales</taxon>
        <taxon>Streptomycetaceae</taxon>
        <taxon>Streptomyces</taxon>
    </lineage>
</organism>
<dbReference type="AlphaFoldDB" id="A0A4P6TQR5"/>
<evidence type="ECO:0000313" key="1">
    <source>
        <dbReference type="EMBL" id="QBJ89695.1"/>
    </source>
</evidence>
<dbReference type="InterPro" id="IPR054284">
    <property type="entry name" value="DUF7019"/>
</dbReference>
<sequence length="229" mass="24524">MREFIYLSDAKLRQFIPHPRRLRRPGALRLTTPVGGIDLDAPTDDAGSARGRQLDQVVGHLAESARWFGEPDLRPGEWVWFEAPLLYVTLRRANRDLVLFTDPIPGADPQYPSADCRLLMHGSARHLLGMTPVSVEGPALTATDEGSSACTTFVTDAGEVVRTLTGAGHPAPPGARGVRDLLAALDAAQPDIPTAAWTQGYARVTAALPATATAPRCLVASPLTVEYAL</sequence>
<accession>A0A4P6TQR5</accession>
<dbReference type="KEGG" id="sseo:D0Z67_04830"/>
<reference evidence="1 2" key="1">
    <citation type="submission" date="2018-08" db="EMBL/GenBank/DDBJ databases">
        <title>The complete genome sequence of Streptomyces seoulensis, a pioneer strain for nickel superoxide dismutase discovery.</title>
        <authorList>
            <person name="Shin J."/>
            <person name="Lee J.-S."/>
            <person name="Lee E.-J."/>
            <person name="Youn H.-D."/>
        </authorList>
    </citation>
    <scope>NUCLEOTIDE SEQUENCE [LARGE SCALE GENOMIC DNA]</scope>
    <source>
        <strain evidence="1 2">KCTC 9819</strain>
    </source>
</reference>
<dbReference type="RefSeq" id="WP_031180087.1">
    <property type="nucleotide sequence ID" value="NZ_CP032229.1"/>
</dbReference>